<evidence type="ECO:0000313" key="7">
    <source>
        <dbReference type="EMBL" id="BCD46523.1"/>
    </source>
</evidence>
<dbReference type="Proteomes" id="UP000509742">
    <property type="component" value="Chromosome"/>
</dbReference>
<keyword evidence="4" id="KW-0472">Membrane</keyword>
<keyword evidence="1 3" id="KW-0807">Transducer</keyword>
<evidence type="ECO:0000256" key="3">
    <source>
        <dbReference type="PROSITE-ProRule" id="PRU00284"/>
    </source>
</evidence>
<organism evidence="7 8">
    <name type="scientific">Helicobacter suis</name>
    <dbReference type="NCBI Taxonomy" id="104628"/>
    <lineage>
        <taxon>Bacteria</taxon>
        <taxon>Pseudomonadati</taxon>
        <taxon>Campylobacterota</taxon>
        <taxon>Epsilonproteobacteria</taxon>
        <taxon>Campylobacterales</taxon>
        <taxon>Helicobacteraceae</taxon>
        <taxon>Helicobacter</taxon>
    </lineage>
</organism>
<dbReference type="PANTHER" id="PTHR32089">
    <property type="entry name" value="METHYL-ACCEPTING CHEMOTAXIS PROTEIN MCPB"/>
    <property type="match status" value="1"/>
</dbReference>
<protein>
    <submittedName>
        <fullName evidence="7">Methyl-accepting chemotaxis protein</fullName>
    </submittedName>
</protein>
<dbReference type="PROSITE" id="PS50111">
    <property type="entry name" value="CHEMOTAXIS_TRANSDUC_2"/>
    <property type="match status" value="1"/>
</dbReference>
<keyword evidence="4" id="KW-1133">Transmembrane helix</keyword>
<feature type="domain" description="Methyl-accepting transducer" evidence="5">
    <location>
        <begin position="357"/>
        <end position="617"/>
    </location>
</feature>
<evidence type="ECO:0000256" key="2">
    <source>
        <dbReference type="ARBA" id="ARBA00029447"/>
    </source>
</evidence>
<dbReference type="PROSITE" id="PS50885">
    <property type="entry name" value="HAMP"/>
    <property type="match status" value="1"/>
</dbReference>
<sequence length="629" mass="68810">MGFKTKILLILATLLFVAFSIIMFVVNIVVSSHIAKAVRNSSGAAVNLISSSLTEWNNSIESALTRACKDLNQIEFTNIPSVVGVFRLIRDGLNAENVYVGLVDGRTIGTMGQVPKGYDPRKRPWYQEAIAKQGLAISDVYKDMFTQKITLTYSIPIFKNGALGGVLAADISLESMAKNKRRFDFNGVRVHVLDKKAFIIRSSKFKAGSNYYNSHSYPGGKELTDTIFTNKSGFIEHDAQGIKKFFVYTTVPGLEWKILGVINKEDAFKNLRDLQALLLSIAIGAILLILVILFGVIHIFFKPLINLRDLIKELVFQEGDLTKRLSVKGKDEIANISYNINAFLEKTQGVVSQIKEVSSENSHIATTLQKSSEDAKDCAEKETERIALVLKNGNEIMGHIHTGASSAQHNNSNLVSTGDALEEVRAKIESFSTHLANNAKASVEHSNRLERTSLDTQEIKGVLTIIEEIANQTNLLALNAAIEAARAGEHGRGFAVVADEVRKLAEKTQKSLGEIHSSINGVVQSVNDISQDLNSNAQEIVKVSQDALNLQAVVDGNVKGIQTIIGATVEDAKAFKEVATLTQGIITEIQKISELSTTNQKNIQAVSEASVSLNKTADVFNHELNKFKV</sequence>
<dbReference type="EMBL" id="AP023036">
    <property type="protein sequence ID" value="BCD46523.1"/>
    <property type="molecule type" value="Genomic_DNA"/>
</dbReference>
<dbReference type="CDD" id="cd12913">
    <property type="entry name" value="PDC1_MCP_like"/>
    <property type="match status" value="1"/>
</dbReference>
<name>A0ABM7L176_9HELI</name>
<dbReference type="Pfam" id="PF00015">
    <property type="entry name" value="MCPsignal"/>
    <property type="match status" value="1"/>
</dbReference>
<evidence type="ECO:0000259" key="5">
    <source>
        <dbReference type="PROSITE" id="PS50111"/>
    </source>
</evidence>
<evidence type="ECO:0000256" key="1">
    <source>
        <dbReference type="ARBA" id="ARBA00023224"/>
    </source>
</evidence>
<dbReference type="SUPFAM" id="SSF103190">
    <property type="entry name" value="Sensory domain-like"/>
    <property type="match status" value="1"/>
</dbReference>
<accession>A0ABM7L176</accession>
<dbReference type="InterPro" id="IPR004089">
    <property type="entry name" value="MCPsignal_dom"/>
</dbReference>
<evidence type="ECO:0000313" key="8">
    <source>
        <dbReference type="Proteomes" id="UP000509742"/>
    </source>
</evidence>
<proteinExistence type="inferred from homology"/>
<dbReference type="SMART" id="SM00283">
    <property type="entry name" value="MA"/>
    <property type="match status" value="1"/>
</dbReference>
<feature type="transmembrane region" description="Helical" evidence="4">
    <location>
        <begin position="6"/>
        <end position="30"/>
    </location>
</feature>
<dbReference type="SMART" id="SM00304">
    <property type="entry name" value="HAMP"/>
    <property type="match status" value="1"/>
</dbReference>
<dbReference type="Gene3D" id="1.10.287.950">
    <property type="entry name" value="Methyl-accepting chemotaxis protein"/>
    <property type="match status" value="1"/>
</dbReference>
<dbReference type="Pfam" id="PF22673">
    <property type="entry name" value="MCP-like_PDC_1"/>
    <property type="match status" value="1"/>
</dbReference>
<dbReference type="InterPro" id="IPR029151">
    <property type="entry name" value="Sensor-like_sf"/>
</dbReference>
<keyword evidence="8" id="KW-1185">Reference proteome</keyword>
<dbReference type="InterPro" id="IPR003660">
    <property type="entry name" value="HAMP_dom"/>
</dbReference>
<dbReference type="SUPFAM" id="SSF58104">
    <property type="entry name" value="Methyl-accepting chemotaxis protein (MCP) signaling domain"/>
    <property type="match status" value="1"/>
</dbReference>
<gene>
    <name evidence="7" type="ORF">NHP190020_15620</name>
</gene>
<keyword evidence="4" id="KW-0812">Transmembrane</keyword>
<comment type="similarity">
    <text evidence="2">Belongs to the methyl-accepting chemotaxis (MCP) protein family.</text>
</comment>
<dbReference type="CDD" id="cd06225">
    <property type="entry name" value="HAMP"/>
    <property type="match status" value="1"/>
</dbReference>
<feature type="transmembrane region" description="Helical" evidence="4">
    <location>
        <begin position="276"/>
        <end position="301"/>
    </location>
</feature>
<dbReference type="RefSeq" id="WP_176486197.1">
    <property type="nucleotide sequence ID" value="NZ_AP023036.1"/>
</dbReference>
<dbReference type="Gene3D" id="3.30.450.20">
    <property type="entry name" value="PAS domain"/>
    <property type="match status" value="2"/>
</dbReference>
<evidence type="ECO:0000256" key="4">
    <source>
        <dbReference type="SAM" id="Phobius"/>
    </source>
</evidence>
<dbReference type="PANTHER" id="PTHR32089:SF112">
    <property type="entry name" value="LYSOZYME-LIKE PROTEIN-RELATED"/>
    <property type="match status" value="1"/>
</dbReference>
<feature type="domain" description="HAMP" evidence="6">
    <location>
        <begin position="298"/>
        <end position="352"/>
    </location>
</feature>
<reference evidence="7 8" key="1">
    <citation type="submission" date="2020-04" db="EMBL/GenBank/DDBJ databases">
        <title>Genomic analysis of gastric non-Helicobacter pylori Helicobacters isolated in Japan.</title>
        <authorList>
            <person name="Suzuki M."/>
            <person name="Rimbara E."/>
        </authorList>
    </citation>
    <scope>NUCLEOTIDE SEQUENCE [LARGE SCALE GENOMIC DNA]</scope>
    <source>
        <strain evidence="7 8">NHP19-0020</strain>
    </source>
</reference>
<evidence type="ECO:0000259" key="6">
    <source>
        <dbReference type="PROSITE" id="PS50885"/>
    </source>
</evidence>